<protein>
    <submittedName>
        <fullName evidence="1">Uncharacterized protein</fullName>
    </submittedName>
</protein>
<dbReference type="EMBL" id="AVOT02014011">
    <property type="protein sequence ID" value="MBW0497132.1"/>
    <property type="molecule type" value="Genomic_DNA"/>
</dbReference>
<name>A0A9Q3DBH6_9BASI</name>
<dbReference type="AlphaFoldDB" id="A0A9Q3DBH6"/>
<evidence type="ECO:0000313" key="2">
    <source>
        <dbReference type="Proteomes" id="UP000765509"/>
    </source>
</evidence>
<sequence length="134" mass="15494">MVGRKVFDVNTLTKVLAFYVLQSLPSTLQMTANNIYQSTEISGSIPTLDKVLSEIEISLSWKNEQSKVSFNALRAQENKSWKWKCQNRKHDPTAPHSEEDCFELHPEKLEAFRARKIGRESKRFFSKNLCNLLC</sequence>
<keyword evidence="2" id="KW-1185">Reference proteome</keyword>
<reference evidence="1" key="1">
    <citation type="submission" date="2021-03" db="EMBL/GenBank/DDBJ databases">
        <title>Draft genome sequence of rust myrtle Austropuccinia psidii MF-1, a brazilian biotype.</title>
        <authorList>
            <person name="Quecine M.C."/>
            <person name="Pachon D.M.R."/>
            <person name="Bonatelli M.L."/>
            <person name="Correr F.H."/>
            <person name="Franceschini L.M."/>
            <person name="Leite T.F."/>
            <person name="Margarido G.R.A."/>
            <person name="Almeida C.A."/>
            <person name="Ferrarezi J.A."/>
            <person name="Labate C.A."/>
        </authorList>
    </citation>
    <scope>NUCLEOTIDE SEQUENCE</scope>
    <source>
        <strain evidence="1">MF-1</strain>
    </source>
</reference>
<evidence type="ECO:0000313" key="1">
    <source>
        <dbReference type="EMBL" id="MBW0497132.1"/>
    </source>
</evidence>
<dbReference type="OrthoDB" id="2504565at2759"/>
<dbReference type="Proteomes" id="UP000765509">
    <property type="component" value="Unassembled WGS sequence"/>
</dbReference>
<comment type="caution">
    <text evidence="1">The sequence shown here is derived from an EMBL/GenBank/DDBJ whole genome shotgun (WGS) entry which is preliminary data.</text>
</comment>
<organism evidence="1 2">
    <name type="scientific">Austropuccinia psidii MF-1</name>
    <dbReference type="NCBI Taxonomy" id="1389203"/>
    <lineage>
        <taxon>Eukaryota</taxon>
        <taxon>Fungi</taxon>
        <taxon>Dikarya</taxon>
        <taxon>Basidiomycota</taxon>
        <taxon>Pucciniomycotina</taxon>
        <taxon>Pucciniomycetes</taxon>
        <taxon>Pucciniales</taxon>
        <taxon>Sphaerophragmiaceae</taxon>
        <taxon>Austropuccinia</taxon>
    </lineage>
</organism>
<gene>
    <name evidence="1" type="ORF">O181_036847</name>
</gene>
<accession>A0A9Q3DBH6</accession>
<proteinExistence type="predicted"/>